<gene>
    <name evidence="3" type="primary">BnaC03g14080D</name>
    <name evidence="3" type="ORF">GSBRNA2T00060832001</name>
</gene>
<evidence type="ECO:0000313" key="3">
    <source>
        <dbReference type="EMBL" id="CDY11982.1"/>
    </source>
</evidence>
<feature type="compositionally biased region" description="Pro residues" evidence="1">
    <location>
        <begin position="38"/>
        <end position="52"/>
    </location>
</feature>
<keyword evidence="2" id="KW-0812">Transmembrane</keyword>
<keyword evidence="2" id="KW-0472">Membrane</keyword>
<name>A0A078FG64_BRANA</name>
<dbReference type="EMBL" id="LK032015">
    <property type="protein sequence ID" value="CDY11982.1"/>
    <property type="molecule type" value="Genomic_DNA"/>
</dbReference>
<keyword evidence="2" id="KW-1133">Transmembrane helix</keyword>
<organism evidence="3 4">
    <name type="scientific">Brassica napus</name>
    <name type="common">Rape</name>
    <dbReference type="NCBI Taxonomy" id="3708"/>
    <lineage>
        <taxon>Eukaryota</taxon>
        <taxon>Viridiplantae</taxon>
        <taxon>Streptophyta</taxon>
        <taxon>Embryophyta</taxon>
        <taxon>Tracheophyta</taxon>
        <taxon>Spermatophyta</taxon>
        <taxon>Magnoliopsida</taxon>
        <taxon>eudicotyledons</taxon>
        <taxon>Gunneridae</taxon>
        <taxon>Pentapetalae</taxon>
        <taxon>rosids</taxon>
        <taxon>malvids</taxon>
        <taxon>Brassicales</taxon>
        <taxon>Brassicaceae</taxon>
        <taxon>Brassiceae</taxon>
        <taxon>Brassica</taxon>
    </lineage>
</organism>
<dbReference type="AlphaFoldDB" id="A0A078FG64"/>
<accession>A0A078FG64</accession>
<dbReference type="PaxDb" id="3708-A0A078FG64"/>
<sequence length="225" mass="24939">MLLPIGHTWDSNSGLCTPYLCKQTPQPSSSTGYSLCINPPPPPSTSSPPPPSRSHCPSVPPTGCCNQPPASTYYSPPYPYFFAPPHPCGTLGGENGGGQGGGGAGGGETGAAVAYYSSSSVPVFVLILNFVILYYLFLSLFLVAATFLIRKKIRYIILSFIRFIYFFSVLYCMCYSIPFKSITQMNDILFHIFSRRFDFYCMCYSNNLFKIRGEARFFLNWVHNN</sequence>
<feature type="transmembrane region" description="Helical" evidence="2">
    <location>
        <begin position="155"/>
        <end position="178"/>
    </location>
</feature>
<proteinExistence type="predicted"/>
<protein>
    <submittedName>
        <fullName evidence="3">BnaC03g14080D protein</fullName>
    </submittedName>
</protein>
<feature type="transmembrane region" description="Helical" evidence="2">
    <location>
        <begin position="123"/>
        <end position="148"/>
    </location>
</feature>
<evidence type="ECO:0000313" key="4">
    <source>
        <dbReference type="Proteomes" id="UP000028999"/>
    </source>
</evidence>
<dbReference type="Proteomes" id="UP000028999">
    <property type="component" value="Unassembled WGS sequence"/>
</dbReference>
<dbReference type="Gramene" id="CDY11982">
    <property type="protein sequence ID" value="CDY11982"/>
    <property type="gene ID" value="GSBRNA2T00060832001"/>
</dbReference>
<evidence type="ECO:0000256" key="2">
    <source>
        <dbReference type="SAM" id="Phobius"/>
    </source>
</evidence>
<evidence type="ECO:0000256" key="1">
    <source>
        <dbReference type="SAM" id="MobiDB-lite"/>
    </source>
</evidence>
<keyword evidence="4" id="KW-1185">Reference proteome</keyword>
<feature type="region of interest" description="Disordered" evidence="1">
    <location>
        <begin position="29"/>
        <end position="54"/>
    </location>
</feature>
<reference evidence="3 4" key="1">
    <citation type="journal article" date="2014" name="Science">
        <title>Plant genetics. Early allopolyploid evolution in the post-Neolithic Brassica napus oilseed genome.</title>
        <authorList>
            <person name="Chalhoub B."/>
            <person name="Denoeud F."/>
            <person name="Liu S."/>
            <person name="Parkin I.A."/>
            <person name="Tang H."/>
            <person name="Wang X."/>
            <person name="Chiquet J."/>
            <person name="Belcram H."/>
            <person name="Tong C."/>
            <person name="Samans B."/>
            <person name="Correa M."/>
            <person name="Da Silva C."/>
            <person name="Just J."/>
            <person name="Falentin C."/>
            <person name="Koh C.S."/>
            <person name="Le Clainche I."/>
            <person name="Bernard M."/>
            <person name="Bento P."/>
            <person name="Noel B."/>
            <person name="Labadie K."/>
            <person name="Alberti A."/>
            <person name="Charles M."/>
            <person name="Arnaud D."/>
            <person name="Guo H."/>
            <person name="Daviaud C."/>
            <person name="Alamery S."/>
            <person name="Jabbari K."/>
            <person name="Zhao M."/>
            <person name="Edger P.P."/>
            <person name="Chelaifa H."/>
            <person name="Tack D."/>
            <person name="Lassalle G."/>
            <person name="Mestiri I."/>
            <person name="Schnel N."/>
            <person name="Le Paslier M.C."/>
            <person name="Fan G."/>
            <person name="Renault V."/>
            <person name="Bayer P.E."/>
            <person name="Golicz A.A."/>
            <person name="Manoli S."/>
            <person name="Lee T.H."/>
            <person name="Thi V.H."/>
            <person name="Chalabi S."/>
            <person name="Hu Q."/>
            <person name="Fan C."/>
            <person name="Tollenaere R."/>
            <person name="Lu Y."/>
            <person name="Battail C."/>
            <person name="Shen J."/>
            <person name="Sidebottom C.H."/>
            <person name="Wang X."/>
            <person name="Canaguier A."/>
            <person name="Chauveau A."/>
            <person name="Berard A."/>
            <person name="Deniot G."/>
            <person name="Guan M."/>
            <person name="Liu Z."/>
            <person name="Sun F."/>
            <person name="Lim Y.P."/>
            <person name="Lyons E."/>
            <person name="Town C.D."/>
            <person name="Bancroft I."/>
            <person name="Wang X."/>
            <person name="Meng J."/>
            <person name="Ma J."/>
            <person name="Pires J.C."/>
            <person name="King G.J."/>
            <person name="Brunel D."/>
            <person name="Delourme R."/>
            <person name="Renard M."/>
            <person name="Aury J.M."/>
            <person name="Adams K.L."/>
            <person name="Batley J."/>
            <person name="Snowdon R.J."/>
            <person name="Tost J."/>
            <person name="Edwards D."/>
            <person name="Zhou Y."/>
            <person name="Hua W."/>
            <person name="Sharpe A.G."/>
            <person name="Paterson A.H."/>
            <person name="Guan C."/>
            <person name="Wincker P."/>
        </authorList>
    </citation>
    <scope>NUCLEOTIDE SEQUENCE [LARGE SCALE GENOMIC DNA]</scope>
    <source>
        <strain evidence="4">cv. Darmor-bzh</strain>
    </source>
</reference>